<evidence type="ECO:0000313" key="2">
    <source>
        <dbReference type="EMBL" id="BBH16871.1"/>
    </source>
</evidence>
<protein>
    <recommendedName>
        <fullName evidence="1">LysM domain-containing protein</fullName>
    </recommendedName>
</protein>
<dbReference type="Gene3D" id="3.10.350.10">
    <property type="entry name" value="LysM domain"/>
    <property type="match status" value="1"/>
</dbReference>
<proteinExistence type="predicted"/>
<organism evidence="2 3">
    <name type="scientific">Nocardioides baekrokdamisoli</name>
    <dbReference type="NCBI Taxonomy" id="1804624"/>
    <lineage>
        <taxon>Bacteria</taxon>
        <taxon>Bacillati</taxon>
        <taxon>Actinomycetota</taxon>
        <taxon>Actinomycetes</taxon>
        <taxon>Propionibacteriales</taxon>
        <taxon>Nocardioidaceae</taxon>
        <taxon>Nocardioides</taxon>
    </lineage>
</organism>
<evidence type="ECO:0000313" key="3">
    <source>
        <dbReference type="Proteomes" id="UP000271573"/>
    </source>
</evidence>
<dbReference type="InterPro" id="IPR018392">
    <property type="entry name" value="LysM"/>
</dbReference>
<dbReference type="RefSeq" id="WP_125567591.1">
    <property type="nucleotide sequence ID" value="NZ_AP019307.1"/>
</dbReference>
<dbReference type="InterPro" id="IPR036779">
    <property type="entry name" value="LysM_dom_sf"/>
</dbReference>
<keyword evidence="3" id="KW-1185">Reference proteome</keyword>
<dbReference type="KEGG" id="nbe:Back2_11580"/>
<reference evidence="2 3" key="1">
    <citation type="submission" date="2018-11" db="EMBL/GenBank/DDBJ databases">
        <title>Complete genome sequence of Nocardioides baekrokdamisoli strain KCTC 39748.</title>
        <authorList>
            <person name="Kang S.W."/>
            <person name="Lee K.C."/>
            <person name="Kim K.K."/>
            <person name="Kim J.S."/>
            <person name="Kim D.S."/>
            <person name="Ko S.H."/>
            <person name="Yang S.H."/>
            <person name="Shin Y.K."/>
            <person name="Lee J.S."/>
        </authorList>
    </citation>
    <scope>NUCLEOTIDE SEQUENCE [LARGE SCALE GENOMIC DNA]</scope>
    <source>
        <strain evidence="2 3">KCTC 39748</strain>
    </source>
</reference>
<name>A0A3G9ITB5_9ACTN</name>
<accession>A0A3G9ITB5</accession>
<dbReference type="EMBL" id="AP019307">
    <property type="protein sequence ID" value="BBH16871.1"/>
    <property type="molecule type" value="Genomic_DNA"/>
</dbReference>
<dbReference type="CDD" id="cd00118">
    <property type="entry name" value="LysM"/>
    <property type="match status" value="1"/>
</dbReference>
<dbReference type="AlphaFoldDB" id="A0A3G9ITB5"/>
<dbReference type="SUPFAM" id="SSF54106">
    <property type="entry name" value="LysM domain"/>
    <property type="match status" value="1"/>
</dbReference>
<gene>
    <name evidence="2" type="ORF">Back2_11580</name>
</gene>
<dbReference type="PROSITE" id="PS51782">
    <property type="entry name" value="LYSM"/>
    <property type="match status" value="1"/>
</dbReference>
<dbReference type="Pfam" id="PF01476">
    <property type="entry name" value="LysM"/>
    <property type="match status" value="1"/>
</dbReference>
<dbReference type="SMART" id="SM00257">
    <property type="entry name" value="LysM"/>
    <property type="match status" value="1"/>
</dbReference>
<evidence type="ECO:0000259" key="1">
    <source>
        <dbReference type="PROSITE" id="PS51782"/>
    </source>
</evidence>
<dbReference type="OrthoDB" id="5084290at2"/>
<sequence>MSAMTIESVMVRPARPALTVVAPAARTVRLTRRGRLVVFVAVLLGLLALAVLGSQIASAGEHAGVIRTHTVMVKPGDSLWNVAARAAGDGDVTAMEDRIMKLNGLSSDSVQAGQVLRVPA</sequence>
<feature type="domain" description="LysM" evidence="1">
    <location>
        <begin position="69"/>
        <end position="118"/>
    </location>
</feature>
<dbReference type="Proteomes" id="UP000271573">
    <property type="component" value="Chromosome"/>
</dbReference>